<evidence type="ECO:0000256" key="3">
    <source>
        <dbReference type="ARBA" id="ARBA00022691"/>
    </source>
</evidence>
<feature type="active site" evidence="5">
    <location>
        <position position="430"/>
    </location>
</feature>
<reference evidence="7 8" key="1">
    <citation type="submission" date="2020-03" db="EMBL/GenBank/DDBJ databases">
        <title>Metabolic flexibility allows generalist bacteria to become dominant in a frequently disturbed ecosystem.</title>
        <authorList>
            <person name="Chen Y.-J."/>
            <person name="Leung P.M."/>
            <person name="Bay S.K."/>
            <person name="Hugenholtz P."/>
            <person name="Kessler A.J."/>
            <person name="Shelley G."/>
            <person name="Waite D.W."/>
            <person name="Cook P.L."/>
            <person name="Greening C."/>
        </authorList>
    </citation>
    <scope>NUCLEOTIDE SEQUENCE [LARGE SCALE GENOMIC DNA]</scope>
    <source>
        <strain evidence="7">SS_bin_28</strain>
    </source>
</reference>
<dbReference type="PANTHER" id="PTHR11061">
    <property type="entry name" value="RNA M5U METHYLTRANSFERASE"/>
    <property type="match status" value="1"/>
</dbReference>
<dbReference type="CDD" id="cd02440">
    <property type="entry name" value="AdoMet_MTases"/>
    <property type="match status" value="1"/>
</dbReference>
<dbReference type="PROSITE" id="PS01231">
    <property type="entry name" value="TRMA_2"/>
    <property type="match status" value="1"/>
</dbReference>
<evidence type="ECO:0000313" key="8">
    <source>
        <dbReference type="Proteomes" id="UP000547674"/>
    </source>
</evidence>
<evidence type="ECO:0000313" key="7">
    <source>
        <dbReference type="EMBL" id="NNF08602.1"/>
    </source>
</evidence>
<dbReference type="InterPro" id="IPR030390">
    <property type="entry name" value="MeTrfase_TrmA_AS"/>
</dbReference>
<dbReference type="SUPFAM" id="SSF50249">
    <property type="entry name" value="Nucleic acid-binding proteins"/>
    <property type="match status" value="1"/>
</dbReference>
<comment type="similarity">
    <text evidence="4">Belongs to the class I-like SAM-binding methyltransferase superfamily. RNA M5U methyltransferase family.</text>
</comment>
<dbReference type="InterPro" id="IPR030391">
    <property type="entry name" value="MeTrfase_TrmA_CS"/>
</dbReference>
<gene>
    <name evidence="7" type="primary">rlmD</name>
    <name evidence="7" type="ORF">HKN21_17705</name>
</gene>
<dbReference type="EMBL" id="JABDJR010000707">
    <property type="protein sequence ID" value="NNF08602.1"/>
    <property type="molecule type" value="Genomic_DNA"/>
</dbReference>
<dbReference type="AlphaFoldDB" id="A0A7Y2H4A1"/>
<feature type="binding site" evidence="4">
    <location>
        <position position="403"/>
    </location>
    <ligand>
        <name>S-adenosyl-L-methionine</name>
        <dbReference type="ChEBI" id="CHEBI:59789"/>
    </ligand>
</feature>
<feature type="binding site" evidence="4">
    <location>
        <position position="334"/>
    </location>
    <ligand>
        <name>S-adenosyl-L-methionine</name>
        <dbReference type="ChEBI" id="CHEBI:59789"/>
    </ligand>
</feature>
<evidence type="ECO:0000256" key="1">
    <source>
        <dbReference type="ARBA" id="ARBA00022603"/>
    </source>
</evidence>
<dbReference type="SUPFAM" id="SSF53335">
    <property type="entry name" value="S-adenosyl-L-methionine-dependent methyltransferases"/>
    <property type="match status" value="1"/>
</dbReference>
<keyword evidence="2 4" id="KW-0808">Transferase</keyword>
<dbReference type="InterPro" id="IPR029063">
    <property type="entry name" value="SAM-dependent_MTases_sf"/>
</dbReference>
<protein>
    <submittedName>
        <fullName evidence="7">23S rRNA (Uracil(1939)-C(5))-methyltransferase RlmD</fullName>
        <ecNumber evidence="7">2.1.1.190</ecNumber>
    </submittedName>
</protein>
<evidence type="ECO:0000256" key="5">
    <source>
        <dbReference type="PROSITE-ProRule" id="PRU10015"/>
    </source>
</evidence>
<dbReference type="PROSITE" id="PS50926">
    <property type="entry name" value="TRAM"/>
    <property type="match status" value="1"/>
</dbReference>
<proteinExistence type="inferred from homology"/>
<dbReference type="Gene3D" id="2.40.50.1070">
    <property type="match status" value="1"/>
</dbReference>
<dbReference type="Proteomes" id="UP000547674">
    <property type="component" value="Unassembled WGS sequence"/>
</dbReference>
<evidence type="ECO:0000256" key="4">
    <source>
        <dbReference type="PROSITE-ProRule" id="PRU01024"/>
    </source>
</evidence>
<evidence type="ECO:0000259" key="6">
    <source>
        <dbReference type="PROSITE" id="PS50926"/>
    </source>
</evidence>
<dbReference type="Gene3D" id="3.40.50.150">
    <property type="entry name" value="Vaccinia Virus protein VP39"/>
    <property type="match status" value="1"/>
</dbReference>
<feature type="binding site" evidence="4">
    <location>
        <position position="305"/>
    </location>
    <ligand>
        <name>S-adenosyl-L-methionine</name>
        <dbReference type="ChEBI" id="CHEBI:59789"/>
    </ligand>
</feature>
<dbReference type="Gene3D" id="2.40.50.140">
    <property type="entry name" value="Nucleic acid-binding proteins"/>
    <property type="match status" value="1"/>
</dbReference>
<dbReference type="Pfam" id="PF05958">
    <property type="entry name" value="tRNA_U5-meth_tr"/>
    <property type="match status" value="1"/>
</dbReference>
<dbReference type="PROSITE" id="PS01230">
    <property type="entry name" value="TRMA_1"/>
    <property type="match status" value="1"/>
</dbReference>
<sequence length="475" mass="52687">MTTQRTYPVKKGETVQLTIETVAFGGKGIARVDGYAIFVARGLPGQTVEATIIRRKRDFAEARIERVIEPAPDQQDPKCDHFRRCGGCSHQHWKYAAQLKAKRTQVEDCLRRIGNLEIEVAEPLAADVIYDYRNKMEYSFSSTRWIEDDEGDITDRFGLGLHVPGRFDRVVNIDRCHIAGAESSAILQRTRELTHATKLPAYSTRTHEGFWRFLLVRRGVNTGELMVVLITNRTYDNNDLVETVDGVAETLLEEFPEITSLLHGESGRKASIAVCDELTLLAGKSTLHESLLDIDFTITPSTFFQTNTRQAEKMFRYALDLLDPKPSDTAWDLYCGTGAISLPLAKRVQHLTGVELVDASVAAAAEAAGMNQVLNAGFVAADVKHWILEQTEKGNRPDIIVVDPPRAGLHPDIIQPIANSGARKLLYISCNPGTFARDLSLFAEQGLTTNLVQPVDMFPQTSHIECVAVLEPAGN</sequence>
<dbReference type="InterPro" id="IPR012340">
    <property type="entry name" value="NA-bd_OB-fold"/>
</dbReference>
<comment type="caution">
    <text evidence="7">The sequence shown here is derived from an EMBL/GenBank/DDBJ whole genome shotgun (WGS) entry which is preliminary data.</text>
</comment>
<dbReference type="Pfam" id="PF01938">
    <property type="entry name" value="TRAM"/>
    <property type="match status" value="1"/>
</dbReference>
<organism evidence="7 8">
    <name type="scientific">Eiseniibacteriota bacterium</name>
    <dbReference type="NCBI Taxonomy" id="2212470"/>
    <lineage>
        <taxon>Bacteria</taxon>
        <taxon>Candidatus Eiseniibacteriota</taxon>
    </lineage>
</organism>
<evidence type="ECO:0000256" key="2">
    <source>
        <dbReference type="ARBA" id="ARBA00022679"/>
    </source>
</evidence>
<dbReference type="EC" id="2.1.1.190" evidence="7"/>
<dbReference type="GO" id="GO:0070041">
    <property type="term" value="F:rRNA (uridine-C5-)-methyltransferase activity"/>
    <property type="evidence" value="ECO:0007669"/>
    <property type="project" value="UniProtKB-ARBA"/>
</dbReference>
<feature type="active site" description="Nucleophile" evidence="4">
    <location>
        <position position="430"/>
    </location>
</feature>
<feature type="binding site" evidence="4">
    <location>
        <position position="355"/>
    </location>
    <ligand>
        <name>S-adenosyl-L-methionine</name>
        <dbReference type="ChEBI" id="CHEBI:59789"/>
    </ligand>
</feature>
<keyword evidence="3 4" id="KW-0949">S-adenosyl-L-methionine</keyword>
<dbReference type="InterPro" id="IPR010280">
    <property type="entry name" value="U5_MeTrfase_fam"/>
</dbReference>
<accession>A0A7Y2H4A1</accession>
<dbReference type="PROSITE" id="PS51687">
    <property type="entry name" value="SAM_MT_RNA_M5U"/>
    <property type="match status" value="1"/>
</dbReference>
<keyword evidence="1 4" id="KW-0489">Methyltransferase</keyword>
<dbReference type="NCBIfam" id="TIGR00479">
    <property type="entry name" value="rumA"/>
    <property type="match status" value="1"/>
</dbReference>
<dbReference type="InterPro" id="IPR002792">
    <property type="entry name" value="TRAM_dom"/>
</dbReference>
<dbReference type="PANTHER" id="PTHR11061:SF30">
    <property type="entry name" value="TRNA (URACIL(54)-C(5))-METHYLTRANSFERASE"/>
    <property type="match status" value="1"/>
</dbReference>
<dbReference type="FunFam" id="2.40.50.140:FF:000097">
    <property type="entry name" value="23S rRNA (uracil(1939)-C(5))-methyltransferase RlmD"/>
    <property type="match status" value="1"/>
</dbReference>
<dbReference type="FunFam" id="3.40.50.150:FF:000009">
    <property type="entry name" value="23S rRNA (Uracil(1939)-C(5))-methyltransferase RlmD"/>
    <property type="match status" value="1"/>
</dbReference>
<name>A0A7Y2H4A1_UNCEI</name>
<feature type="domain" description="TRAM" evidence="6">
    <location>
        <begin position="8"/>
        <end position="66"/>
    </location>
</feature>